<dbReference type="SUPFAM" id="SSF53474">
    <property type="entry name" value="alpha/beta-Hydrolases"/>
    <property type="match status" value="1"/>
</dbReference>
<dbReference type="AlphaFoldDB" id="A0A7W6H410"/>
<keyword evidence="4" id="KW-1185">Reference proteome</keyword>
<comment type="similarity">
    <text evidence="1">Belongs to the esterase D family.</text>
</comment>
<keyword evidence="2" id="KW-0378">Hydrolase</keyword>
<dbReference type="Proteomes" id="UP000542776">
    <property type="component" value="Unassembled WGS sequence"/>
</dbReference>
<dbReference type="GO" id="GO:0016788">
    <property type="term" value="F:hydrolase activity, acting on ester bonds"/>
    <property type="evidence" value="ECO:0007669"/>
    <property type="project" value="TreeGrafter"/>
</dbReference>
<dbReference type="RefSeq" id="WP_246392916.1">
    <property type="nucleotide sequence ID" value="NZ_JACIEK010000002.1"/>
</dbReference>
<evidence type="ECO:0000313" key="3">
    <source>
        <dbReference type="EMBL" id="MBB3997637.1"/>
    </source>
</evidence>
<dbReference type="Pfam" id="PF00756">
    <property type="entry name" value="Esterase"/>
    <property type="match status" value="1"/>
</dbReference>
<dbReference type="Gene3D" id="3.40.50.1820">
    <property type="entry name" value="alpha/beta hydrolase"/>
    <property type="match status" value="1"/>
</dbReference>
<evidence type="ECO:0000256" key="2">
    <source>
        <dbReference type="ARBA" id="ARBA00022801"/>
    </source>
</evidence>
<gene>
    <name evidence="3" type="ORF">GGR04_001473</name>
</gene>
<dbReference type="PANTHER" id="PTHR40841">
    <property type="entry name" value="SIDEROPHORE TRIACETYLFUSARININE C ESTERASE"/>
    <property type="match status" value="1"/>
</dbReference>
<evidence type="ECO:0008006" key="5">
    <source>
        <dbReference type="Google" id="ProtNLM"/>
    </source>
</evidence>
<dbReference type="PANTHER" id="PTHR40841:SF2">
    <property type="entry name" value="SIDEROPHORE-DEGRADING ESTERASE (EUROFUNG)"/>
    <property type="match status" value="1"/>
</dbReference>
<sequence length="294" mass="31836">MDPFHERAPGQAATLPHTSLHDLGAAGADPWRLHVHVPPGEPPAAGWPLLAITDGNAMIATAVDALRVQSAYPMGTNVEPGMIAAIGYPVEGAYDPLRRSFDLSPPPGRSYPPFTQGGLPVVTGGADRFLAFIEEEALPFLNTLAPVDPARRTLFGHSFGGLFALHALFSGCRSFSRFVAASPTIYWEDGLLLESERRFSARPLEREVVVHFSAGEFEGETLAPFQYGREDTETRLAAARTARTLDRTREMAARLGALANARVVYETYPGETHMTMLPIAVSRAVRIAFEIPSA</sequence>
<protein>
    <recommendedName>
        <fullName evidence="5">Esterase</fullName>
    </recommendedName>
</protein>
<proteinExistence type="inferred from homology"/>
<dbReference type="InterPro" id="IPR052558">
    <property type="entry name" value="Siderophore_Hydrolase_D"/>
</dbReference>
<name>A0A7W6H410_9HYPH</name>
<evidence type="ECO:0000313" key="4">
    <source>
        <dbReference type="Proteomes" id="UP000542776"/>
    </source>
</evidence>
<dbReference type="EMBL" id="JACIEK010000002">
    <property type="protein sequence ID" value="MBB3997637.1"/>
    <property type="molecule type" value="Genomic_DNA"/>
</dbReference>
<dbReference type="InterPro" id="IPR029058">
    <property type="entry name" value="AB_hydrolase_fold"/>
</dbReference>
<accession>A0A7W6H410</accession>
<reference evidence="3 4" key="1">
    <citation type="submission" date="2020-08" db="EMBL/GenBank/DDBJ databases">
        <title>Genomic Encyclopedia of Type Strains, Phase IV (KMG-IV): sequencing the most valuable type-strain genomes for metagenomic binning, comparative biology and taxonomic classification.</title>
        <authorList>
            <person name="Goeker M."/>
        </authorList>
    </citation>
    <scope>NUCLEOTIDE SEQUENCE [LARGE SCALE GENOMIC DNA]</scope>
    <source>
        <strain evidence="3 4">DSM 102238</strain>
    </source>
</reference>
<comment type="caution">
    <text evidence="3">The sequence shown here is derived from an EMBL/GenBank/DDBJ whole genome shotgun (WGS) entry which is preliminary data.</text>
</comment>
<organism evidence="3 4">
    <name type="scientific">Aureimonas pseudogalii</name>
    <dbReference type="NCBI Taxonomy" id="1744844"/>
    <lineage>
        <taxon>Bacteria</taxon>
        <taxon>Pseudomonadati</taxon>
        <taxon>Pseudomonadota</taxon>
        <taxon>Alphaproteobacteria</taxon>
        <taxon>Hyphomicrobiales</taxon>
        <taxon>Aurantimonadaceae</taxon>
        <taxon>Aureimonas</taxon>
    </lineage>
</organism>
<evidence type="ECO:0000256" key="1">
    <source>
        <dbReference type="ARBA" id="ARBA00005622"/>
    </source>
</evidence>
<dbReference type="InterPro" id="IPR000801">
    <property type="entry name" value="Esterase-like"/>
</dbReference>